<dbReference type="InterPro" id="IPR003593">
    <property type="entry name" value="AAA+_ATPase"/>
</dbReference>
<evidence type="ECO:0000256" key="5">
    <source>
        <dbReference type="ARBA" id="ARBA00022741"/>
    </source>
</evidence>
<dbReference type="InterPro" id="IPR036640">
    <property type="entry name" value="ABC1_TM_sf"/>
</dbReference>
<keyword evidence="5" id="KW-0547">Nucleotide-binding</keyword>
<feature type="transmembrane region" description="Helical" evidence="9">
    <location>
        <begin position="174"/>
        <end position="194"/>
    </location>
</feature>
<dbReference type="AlphaFoldDB" id="D7CXW7"/>
<keyword evidence="4 9" id="KW-0812">Transmembrane</keyword>
<dbReference type="SUPFAM" id="SSF90123">
    <property type="entry name" value="ABC transporter transmembrane region"/>
    <property type="match status" value="1"/>
</dbReference>
<dbReference type="Pfam" id="PF00664">
    <property type="entry name" value="ABC_membrane"/>
    <property type="match status" value="1"/>
</dbReference>
<dbReference type="Gene3D" id="3.40.50.300">
    <property type="entry name" value="P-loop containing nucleotide triphosphate hydrolases"/>
    <property type="match status" value="1"/>
</dbReference>
<dbReference type="PANTHER" id="PTHR43394:SF1">
    <property type="entry name" value="ATP-BINDING CASSETTE SUB-FAMILY B MEMBER 10, MITOCHONDRIAL"/>
    <property type="match status" value="1"/>
</dbReference>
<keyword evidence="7 9" id="KW-1133">Transmembrane helix</keyword>
<evidence type="ECO:0000313" key="12">
    <source>
        <dbReference type="EMBL" id="ADI13327.1"/>
    </source>
</evidence>
<evidence type="ECO:0000256" key="4">
    <source>
        <dbReference type="ARBA" id="ARBA00022692"/>
    </source>
</evidence>
<dbReference type="InterPro" id="IPR017871">
    <property type="entry name" value="ABC_transporter-like_CS"/>
</dbReference>
<dbReference type="PANTHER" id="PTHR43394">
    <property type="entry name" value="ATP-DEPENDENT PERMEASE MDL1, MITOCHONDRIAL"/>
    <property type="match status" value="1"/>
</dbReference>
<feature type="transmembrane region" description="Helical" evidence="9">
    <location>
        <begin position="151"/>
        <end position="168"/>
    </location>
</feature>
<reference evidence="13" key="1">
    <citation type="submission" date="2010-05" db="EMBL/GenBank/DDBJ databases">
        <title>The complete genome of Truepera radiovictris DSM 17093.</title>
        <authorList>
            <consortium name="US DOE Joint Genome Institute (JGI-PGF)"/>
            <person name="Lucas S."/>
            <person name="Copeland A."/>
            <person name="Lapidus A."/>
            <person name="Glavina del Rio T."/>
            <person name="Dalin E."/>
            <person name="Tice H."/>
            <person name="Bruce D."/>
            <person name="Goodwin L."/>
            <person name="Pitluck S."/>
            <person name="Kyrpides N."/>
            <person name="Mavromatis K."/>
            <person name="Ovchinnikova G."/>
            <person name="Munk A.C."/>
            <person name="Detter J.C."/>
            <person name="Han C."/>
            <person name="Tapia R."/>
            <person name="Land M."/>
            <person name="Hauser L."/>
            <person name="Markowitz V."/>
            <person name="Cheng J.-F."/>
            <person name="Hugenholtz P."/>
            <person name="Woyke T."/>
            <person name="Wu D."/>
            <person name="Tindall B."/>
            <person name="Pomrenke H.G."/>
            <person name="Brambilla E."/>
            <person name="Klenk H.-P."/>
            <person name="Eisen J.A."/>
        </authorList>
    </citation>
    <scope>NUCLEOTIDE SEQUENCE [LARGE SCALE GENOMIC DNA]</scope>
    <source>
        <strain evidence="13">DSM 17093 / CIP 108686 / LMG 22925 / RQ-24</strain>
    </source>
</reference>
<dbReference type="GO" id="GO:0005886">
    <property type="term" value="C:plasma membrane"/>
    <property type="evidence" value="ECO:0007669"/>
    <property type="project" value="UniProtKB-SubCell"/>
</dbReference>
<dbReference type="eggNOG" id="COG1132">
    <property type="taxonomic scope" value="Bacteria"/>
</dbReference>
<dbReference type="EMBL" id="CP002049">
    <property type="protein sequence ID" value="ADI13327.1"/>
    <property type="molecule type" value="Genomic_DNA"/>
</dbReference>
<dbReference type="OrthoDB" id="1169006at2"/>
<dbReference type="InterPro" id="IPR027417">
    <property type="entry name" value="P-loop_NTPase"/>
</dbReference>
<keyword evidence="6" id="KW-0067">ATP-binding</keyword>
<dbReference type="InterPro" id="IPR003439">
    <property type="entry name" value="ABC_transporter-like_ATP-bd"/>
</dbReference>
<keyword evidence="8 9" id="KW-0472">Membrane</keyword>
<dbReference type="RefSeq" id="WP_013176707.1">
    <property type="nucleotide sequence ID" value="NC_014221.1"/>
</dbReference>
<evidence type="ECO:0000256" key="7">
    <source>
        <dbReference type="ARBA" id="ARBA00022989"/>
    </source>
</evidence>
<dbReference type="STRING" id="649638.Trad_0186"/>
<dbReference type="SMART" id="SM00382">
    <property type="entry name" value="AAA"/>
    <property type="match status" value="1"/>
</dbReference>
<feature type="domain" description="ABC transporter" evidence="10">
    <location>
        <begin position="345"/>
        <end position="583"/>
    </location>
</feature>
<name>D7CXW7_TRURR</name>
<keyword evidence="2" id="KW-0813">Transport</keyword>
<dbReference type="SUPFAM" id="SSF52540">
    <property type="entry name" value="P-loop containing nucleoside triphosphate hydrolases"/>
    <property type="match status" value="1"/>
</dbReference>
<evidence type="ECO:0000259" key="11">
    <source>
        <dbReference type="PROSITE" id="PS50929"/>
    </source>
</evidence>
<dbReference type="GO" id="GO:0005524">
    <property type="term" value="F:ATP binding"/>
    <property type="evidence" value="ECO:0007669"/>
    <property type="project" value="UniProtKB-KW"/>
</dbReference>
<dbReference type="Proteomes" id="UP000000379">
    <property type="component" value="Chromosome"/>
</dbReference>
<dbReference type="FunFam" id="3.40.50.300:FF:000221">
    <property type="entry name" value="Multidrug ABC transporter ATP-binding protein"/>
    <property type="match status" value="1"/>
</dbReference>
<comment type="subcellular location">
    <subcellularLocation>
        <location evidence="1">Cell membrane</location>
        <topology evidence="1">Multi-pass membrane protein</topology>
    </subcellularLocation>
</comment>
<dbReference type="Gene3D" id="1.20.1560.10">
    <property type="entry name" value="ABC transporter type 1, transmembrane domain"/>
    <property type="match status" value="1"/>
</dbReference>
<keyword evidence="3" id="KW-1003">Cell membrane</keyword>
<organism evidence="12 13">
    <name type="scientific">Truepera radiovictrix (strain DSM 17093 / CIP 108686 / LMG 22925 / RQ-24)</name>
    <dbReference type="NCBI Taxonomy" id="649638"/>
    <lineage>
        <taxon>Bacteria</taxon>
        <taxon>Thermotogati</taxon>
        <taxon>Deinococcota</taxon>
        <taxon>Deinococci</taxon>
        <taxon>Trueperales</taxon>
        <taxon>Trueperaceae</taxon>
        <taxon>Truepera</taxon>
    </lineage>
</organism>
<evidence type="ECO:0000256" key="9">
    <source>
        <dbReference type="SAM" id="Phobius"/>
    </source>
</evidence>
<dbReference type="HOGENOM" id="CLU_000604_84_7_0"/>
<dbReference type="InterPro" id="IPR039421">
    <property type="entry name" value="Type_1_exporter"/>
</dbReference>
<evidence type="ECO:0000256" key="3">
    <source>
        <dbReference type="ARBA" id="ARBA00022475"/>
    </source>
</evidence>
<dbReference type="PROSITE" id="PS50893">
    <property type="entry name" value="ABC_TRANSPORTER_2"/>
    <property type="match status" value="1"/>
</dbReference>
<dbReference type="GO" id="GO:0015421">
    <property type="term" value="F:ABC-type oligopeptide transporter activity"/>
    <property type="evidence" value="ECO:0007669"/>
    <property type="project" value="TreeGrafter"/>
</dbReference>
<keyword evidence="13" id="KW-1185">Reference proteome</keyword>
<reference evidence="12 13" key="2">
    <citation type="journal article" date="2011" name="Stand. Genomic Sci.">
        <title>Complete genome sequence of Truepera radiovictrix type strain (RQ-24).</title>
        <authorList>
            <person name="Ivanova N."/>
            <person name="Rohde C."/>
            <person name="Munk C."/>
            <person name="Nolan M."/>
            <person name="Lucas S."/>
            <person name="Del Rio T.G."/>
            <person name="Tice H."/>
            <person name="Deshpande S."/>
            <person name="Cheng J.F."/>
            <person name="Tapia R."/>
            <person name="Han C."/>
            <person name="Goodwin L."/>
            <person name="Pitluck S."/>
            <person name="Liolios K."/>
            <person name="Mavromatis K."/>
            <person name="Mikhailova N."/>
            <person name="Pati A."/>
            <person name="Chen A."/>
            <person name="Palaniappan K."/>
            <person name="Land M."/>
            <person name="Hauser L."/>
            <person name="Chang Y.J."/>
            <person name="Jeffries C.D."/>
            <person name="Brambilla E."/>
            <person name="Rohde M."/>
            <person name="Goker M."/>
            <person name="Tindall B.J."/>
            <person name="Woyke T."/>
            <person name="Bristow J."/>
            <person name="Eisen J.A."/>
            <person name="Markowitz V."/>
            <person name="Hugenholtz P."/>
            <person name="Kyrpides N.C."/>
            <person name="Klenk H.P."/>
            <person name="Lapidus A."/>
        </authorList>
    </citation>
    <scope>NUCLEOTIDE SEQUENCE [LARGE SCALE GENOMIC DNA]</scope>
    <source>
        <strain evidence="13">DSM 17093 / CIP 108686 / LMG 22925 / RQ-24</strain>
    </source>
</reference>
<dbReference type="InterPro" id="IPR011527">
    <property type="entry name" value="ABC1_TM_dom"/>
</dbReference>
<protein>
    <submittedName>
        <fullName evidence="12">ABC transporter related protein</fullName>
    </submittedName>
</protein>
<gene>
    <name evidence="12" type="ordered locus">Trad_0186</name>
</gene>
<evidence type="ECO:0000256" key="6">
    <source>
        <dbReference type="ARBA" id="ARBA00022840"/>
    </source>
</evidence>
<evidence type="ECO:0000256" key="1">
    <source>
        <dbReference type="ARBA" id="ARBA00004651"/>
    </source>
</evidence>
<feature type="transmembrane region" description="Helical" evidence="9">
    <location>
        <begin position="258"/>
        <end position="280"/>
    </location>
</feature>
<evidence type="ECO:0000256" key="8">
    <source>
        <dbReference type="ARBA" id="ARBA00023136"/>
    </source>
</evidence>
<dbReference type="CDD" id="cd07346">
    <property type="entry name" value="ABC_6TM_exporters"/>
    <property type="match status" value="1"/>
</dbReference>
<dbReference type="KEGG" id="tra:Trad_0186"/>
<evidence type="ECO:0000256" key="2">
    <source>
        <dbReference type="ARBA" id="ARBA00022448"/>
    </source>
</evidence>
<dbReference type="Pfam" id="PF00005">
    <property type="entry name" value="ABC_tran"/>
    <property type="match status" value="1"/>
</dbReference>
<accession>D7CXW7</accession>
<proteinExistence type="predicted"/>
<feature type="transmembrane region" description="Helical" evidence="9">
    <location>
        <begin position="70"/>
        <end position="93"/>
    </location>
</feature>
<evidence type="ECO:0000313" key="13">
    <source>
        <dbReference type="Proteomes" id="UP000000379"/>
    </source>
</evidence>
<dbReference type="PROSITE" id="PS50929">
    <property type="entry name" value="ABC_TM1F"/>
    <property type="match status" value="1"/>
</dbReference>
<dbReference type="GO" id="GO:0016887">
    <property type="term" value="F:ATP hydrolysis activity"/>
    <property type="evidence" value="ECO:0007669"/>
    <property type="project" value="InterPro"/>
</dbReference>
<sequence length="597" mass="64615">MMPRSRAADPPRDRKGALKTLWRLIRPRWAQAASLSLLLTLTAALGQVFPQFVRLVIDDLIPRGEGRLLLLVGAGMLLFYLLTAALGYAAMYFSYAFTQRVISEVRLEAYGKLLRLPLARFTSERSGSLVSRVVSDVNALETMIQSGASRLLGQLFSVVFVLAVLFATDWVLALVALAIVFAMAFFTGVYQGPLRESARRIRSRVGELTATATEAIGNIGVVKSFANEGLEYRRFERDNDRYVAGNLERRKQVGLMEALVGLSADLGLAAVLVLGGWLVVQRGLTVGELSAFLLYLGNLIGPVRSVMFFNNALQAGLAALERVDELLHDRPEQEGGRTAVPHGGLSFHGVTFRYPGGGAPALRGLSFTVAPGQTVALVGPSGAGKSTVAKLVSRLYDPDEGEILLGGFDLRTYALSALRGRVAVVPQEPTLFSGSVLDNIRYAKPEAADDEVREAARLANAEAFILGLPQGFDTEIGERGVKLSGGQKQRVAIARAILKEAAVLILDEATSSLDTESEAVIQDALAGLFERRSRVTTLIIAHRLSTVLGADAILVLNNGQLVERGTHRELVARRGLYWALQRLAQEDGRRRAEVLGD</sequence>
<dbReference type="PROSITE" id="PS00211">
    <property type="entry name" value="ABC_TRANSPORTER_1"/>
    <property type="match status" value="1"/>
</dbReference>
<feature type="domain" description="ABC transmembrane type-1" evidence="11">
    <location>
        <begin position="37"/>
        <end position="315"/>
    </location>
</feature>
<evidence type="ECO:0000259" key="10">
    <source>
        <dbReference type="PROSITE" id="PS50893"/>
    </source>
</evidence>